<dbReference type="OrthoDB" id="7857490at2"/>
<dbReference type="KEGG" id="aht:ANTHELSMS3_01962"/>
<evidence type="ECO:0000256" key="1">
    <source>
        <dbReference type="SAM" id="SignalP"/>
    </source>
</evidence>
<dbReference type="RefSeq" id="WP_094034683.1">
    <property type="nucleotide sequence ID" value="NZ_CP022540.1"/>
</dbReference>
<keyword evidence="1" id="KW-0732">Signal</keyword>
<gene>
    <name evidence="2" type="ORF">ANTHELSMS3_01962</name>
</gene>
<evidence type="ECO:0008006" key="4">
    <source>
        <dbReference type="Google" id="ProtNLM"/>
    </source>
</evidence>
<name>A0A222E379_9RHOB</name>
<dbReference type="Proteomes" id="UP000203589">
    <property type="component" value="Chromosome"/>
</dbReference>
<dbReference type="EMBL" id="CP022540">
    <property type="protein sequence ID" value="ASP20647.1"/>
    <property type="molecule type" value="Genomic_DNA"/>
</dbReference>
<organism evidence="2 3">
    <name type="scientific">Antarctobacter heliothermus</name>
    <dbReference type="NCBI Taxonomy" id="74033"/>
    <lineage>
        <taxon>Bacteria</taxon>
        <taxon>Pseudomonadati</taxon>
        <taxon>Pseudomonadota</taxon>
        <taxon>Alphaproteobacteria</taxon>
        <taxon>Rhodobacterales</taxon>
        <taxon>Roseobacteraceae</taxon>
        <taxon>Antarctobacter</taxon>
    </lineage>
</organism>
<dbReference type="AlphaFoldDB" id="A0A222E379"/>
<evidence type="ECO:0000313" key="2">
    <source>
        <dbReference type="EMBL" id="ASP20647.1"/>
    </source>
</evidence>
<evidence type="ECO:0000313" key="3">
    <source>
        <dbReference type="Proteomes" id="UP000203589"/>
    </source>
</evidence>
<feature type="signal peptide" evidence="1">
    <location>
        <begin position="1"/>
        <end position="20"/>
    </location>
</feature>
<sequence length="224" mass="24385">MSLVARLIACSIFTCLVASTAQGGAWPREQGDGFASLSMRLGWPQDMGTWTSKDPTDDYSTLYVEYGLTDRLTFGADIGHSVSGSGKTVLFFQWPVRQAEKGAQVSAQFGFGIISSQRIIRPGLSVGWGLKNGWLSIDSVAESYVDSGHTDFKLDMTWGRNLSKDRKLILQVQTGQPDGRDPFVRVAPSLVLPLRGPMKLETGVTWGLTGDASMGLKIGVWTDF</sequence>
<reference evidence="2 3" key="1">
    <citation type="submission" date="2017-07" db="EMBL/GenBank/DDBJ databases">
        <title>Genome Sequence of Antarctobacter heliothermus Strain SMS3 Isolated from a culture of the Diatom Skeletonema marinoi.</title>
        <authorList>
            <person name="Topel M."/>
            <person name="Pinder M.I.M."/>
            <person name="Johansson O.N."/>
            <person name="Kourtchenko O."/>
            <person name="Godhe A."/>
            <person name="Clarke A.K."/>
        </authorList>
    </citation>
    <scope>NUCLEOTIDE SEQUENCE [LARGE SCALE GENOMIC DNA]</scope>
    <source>
        <strain evidence="2 3">SMS3</strain>
    </source>
</reference>
<keyword evidence="3" id="KW-1185">Reference proteome</keyword>
<protein>
    <recommendedName>
        <fullName evidence="4">Transporter</fullName>
    </recommendedName>
</protein>
<accession>A0A222E379</accession>
<feature type="chain" id="PRO_5012284831" description="Transporter" evidence="1">
    <location>
        <begin position="21"/>
        <end position="224"/>
    </location>
</feature>
<proteinExistence type="predicted"/>